<dbReference type="InParanoid" id="A0A672HFM8"/>
<evidence type="ECO:0000256" key="1">
    <source>
        <dbReference type="ARBA" id="ARBA00022729"/>
    </source>
</evidence>
<dbReference type="Gene3D" id="2.60.40.10">
    <property type="entry name" value="Immunoglobulins"/>
    <property type="match status" value="1"/>
</dbReference>
<reference evidence="8" key="1">
    <citation type="submission" date="2019-06" db="EMBL/GenBank/DDBJ databases">
        <authorList>
            <consortium name="Wellcome Sanger Institute Data Sharing"/>
        </authorList>
    </citation>
    <scope>NUCLEOTIDE SEQUENCE [LARGE SCALE GENOMIC DNA]</scope>
</reference>
<evidence type="ECO:0000259" key="7">
    <source>
        <dbReference type="PROSITE" id="PS50835"/>
    </source>
</evidence>
<dbReference type="PANTHER" id="PTHR19367:SF18">
    <property type="entry name" value="T CELL RECEPTOR ALPHA VARIABLE 16"/>
    <property type="match status" value="1"/>
</dbReference>
<evidence type="ECO:0000256" key="5">
    <source>
        <dbReference type="ARBA" id="ARBA00043266"/>
    </source>
</evidence>
<dbReference type="SMART" id="SM00406">
    <property type="entry name" value="IGv"/>
    <property type="match status" value="1"/>
</dbReference>
<dbReference type="PANTHER" id="PTHR19367">
    <property type="entry name" value="T-CELL RECEPTOR ALPHA CHAIN V REGION"/>
    <property type="match status" value="1"/>
</dbReference>
<dbReference type="Ensembl" id="ENSSFAT00005028935.1">
    <property type="protein sequence ID" value="ENSSFAP00005027877.1"/>
    <property type="gene ID" value="ENSSFAG00005014227.1"/>
</dbReference>
<dbReference type="GO" id="GO:0002250">
    <property type="term" value="P:adaptive immune response"/>
    <property type="evidence" value="ECO:0007669"/>
    <property type="project" value="UniProtKB-KW"/>
</dbReference>
<evidence type="ECO:0000256" key="3">
    <source>
        <dbReference type="ARBA" id="ARBA00023170"/>
    </source>
</evidence>
<keyword evidence="2" id="KW-1064">Adaptive immunity</keyword>
<dbReference type="OMA" id="FMSARSP"/>
<feature type="chain" id="PRO_5025565703" description="Ig-like domain-containing protein" evidence="6">
    <location>
        <begin position="25"/>
        <end position="160"/>
    </location>
</feature>
<keyword evidence="5" id="KW-0391">Immunity</keyword>
<keyword evidence="3" id="KW-0675">Receptor</keyword>
<dbReference type="SUPFAM" id="SSF48726">
    <property type="entry name" value="Immunoglobulin"/>
    <property type="match status" value="1"/>
</dbReference>
<dbReference type="AlphaFoldDB" id="A0A672HFM8"/>
<feature type="signal peptide" evidence="6">
    <location>
        <begin position="1"/>
        <end position="24"/>
    </location>
</feature>
<evidence type="ECO:0000256" key="6">
    <source>
        <dbReference type="SAM" id="SignalP"/>
    </source>
</evidence>
<keyword evidence="9" id="KW-1185">Reference proteome</keyword>
<dbReference type="InterPro" id="IPR051287">
    <property type="entry name" value="TCR_variable_region"/>
</dbReference>
<proteinExistence type="predicted"/>
<dbReference type="InterPro" id="IPR007110">
    <property type="entry name" value="Ig-like_dom"/>
</dbReference>
<keyword evidence="4" id="KW-0393">Immunoglobulin domain</keyword>
<evidence type="ECO:0000313" key="9">
    <source>
        <dbReference type="Proteomes" id="UP000472267"/>
    </source>
</evidence>
<dbReference type="PROSITE" id="PS50835">
    <property type="entry name" value="IG_LIKE"/>
    <property type="match status" value="1"/>
</dbReference>
<reference evidence="8" key="3">
    <citation type="submission" date="2025-09" db="UniProtKB">
        <authorList>
            <consortium name="Ensembl"/>
        </authorList>
    </citation>
    <scope>IDENTIFICATION</scope>
</reference>
<dbReference type="GO" id="GO:0042101">
    <property type="term" value="C:T cell receptor complex"/>
    <property type="evidence" value="ECO:0007669"/>
    <property type="project" value="UniProtKB-KW"/>
</dbReference>
<keyword evidence="5" id="KW-1279">T cell receptor</keyword>
<dbReference type="Pfam" id="PF07686">
    <property type="entry name" value="V-set"/>
    <property type="match status" value="1"/>
</dbReference>
<evidence type="ECO:0000256" key="4">
    <source>
        <dbReference type="ARBA" id="ARBA00023319"/>
    </source>
</evidence>
<evidence type="ECO:0000313" key="8">
    <source>
        <dbReference type="Ensembl" id="ENSSFAP00005027877.1"/>
    </source>
</evidence>
<dbReference type="InterPro" id="IPR036179">
    <property type="entry name" value="Ig-like_dom_sf"/>
</dbReference>
<dbReference type="InterPro" id="IPR003599">
    <property type="entry name" value="Ig_sub"/>
</dbReference>
<sequence length="160" mass="17877">MNLFIQNLSKLLIVLLQSIICIDSSLLCMFSSSPECKGEDKVMQPSGDVPAAEGDSVTLNCTFETSDSYPYLFWYKQHENSSPGYILKGDKRSGQNSPKFTTDKFDAELKDKSVPLKIQKLELSDSAVYYCALQPTVTGNSSTVDENLWSKDNTILLYIH</sequence>
<organism evidence="8 9">
    <name type="scientific">Salarias fasciatus</name>
    <name type="common">Jewelled blenny</name>
    <name type="synonym">Blennius fasciatus</name>
    <dbReference type="NCBI Taxonomy" id="181472"/>
    <lineage>
        <taxon>Eukaryota</taxon>
        <taxon>Metazoa</taxon>
        <taxon>Chordata</taxon>
        <taxon>Craniata</taxon>
        <taxon>Vertebrata</taxon>
        <taxon>Euteleostomi</taxon>
        <taxon>Actinopterygii</taxon>
        <taxon>Neopterygii</taxon>
        <taxon>Teleostei</taxon>
        <taxon>Neoteleostei</taxon>
        <taxon>Acanthomorphata</taxon>
        <taxon>Ovalentaria</taxon>
        <taxon>Blenniimorphae</taxon>
        <taxon>Blenniiformes</taxon>
        <taxon>Blennioidei</taxon>
        <taxon>Blenniidae</taxon>
        <taxon>Salariinae</taxon>
        <taxon>Salarias</taxon>
    </lineage>
</organism>
<dbReference type="Proteomes" id="UP000472267">
    <property type="component" value="Chromosome 18"/>
</dbReference>
<keyword evidence="1 6" id="KW-0732">Signal</keyword>
<name>A0A672HFM8_SALFA</name>
<dbReference type="InterPro" id="IPR013783">
    <property type="entry name" value="Ig-like_fold"/>
</dbReference>
<accession>A0A672HFM8</accession>
<reference evidence="8" key="2">
    <citation type="submission" date="2025-08" db="UniProtKB">
        <authorList>
            <consortium name="Ensembl"/>
        </authorList>
    </citation>
    <scope>IDENTIFICATION</scope>
</reference>
<dbReference type="SMART" id="SM00409">
    <property type="entry name" value="IG"/>
    <property type="match status" value="1"/>
</dbReference>
<dbReference type="InterPro" id="IPR013106">
    <property type="entry name" value="Ig_V-set"/>
</dbReference>
<evidence type="ECO:0000256" key="2">
    <source>
        <dbReference type="ARBA" id="ARBA00023130"/>
    </source>
</evidence>
<feature type="domain" description="Ig-like" evidence="7">
    <location>
        <begin position="34"/>
        <end position="145"/>
    </location>
</feature>
<protein>
    <recommendedName>
        <fullName evidence="7">Ig-like domain-containing protein</fullName>
    </recommendedName>
</protein>